<dbReference type="InterPro" id="IPR053012">
    <property type="entry name" value="ER-organelle_contact"/>
</dbReference>
<feature type="domain" description="MSP" evidence="2">
    <location>
        <begin position="133"/>
        <end position="248"/>
    </location>
</feature>
<dbReference type="SUPFAM" id="SSF49354">
    <property type="entry name" value="PapD-like"/>
    <property type="match status" value="1"/>
</dbReference>
<evidence type="ECO:0008006" key="5">
    <source>
        <dbReference type="Google" id="ProtNLM"/>
    </source>
</evidence>
<dbReference type="InterPro" id="IPR036865">
    <property type="entry name" value="CRAL-TRIO_dom_sf"/>
</dbReference>
<dbReference type="STRING" id="400727.A0A2T7PMK8"/>
<dbReference type="Pfam" id="PF00635">
    <property type="entry name" value="Motile_Sperm"/>
    <property type="match status" value="1"/>
</dbReference>
<dbReference type="PANTHER" id="PTHR46384">
    <property type="entry name" value="MOTILE SPERM DOMAIN-CONTAINING PROTEIN 2"/>
    <property type="match status" value="1"/>
</dbReference>
<dbReference type="PANTHER" id="PTHR46384:SF1">
    <property type="entry name" value="MOTILE SPERM DOMAIN-CONTAINING PROTEIN 2"/>
    <property type="match status" value="1"/>
</dbReference>
<feature type="domain" description="CRAL-TRIO" evidence="1">
    <location>
        <begin position="1"/>
        <end position="53"/>
    </location>
</feature>
<dbReference type="GO" id="GO:0140284">
    <property type="term" value="C:endoplasmic reticulum-endosome membrane contact site"/>
    <property type="evidence" value="ECO:0007669"/>
    <property type="project" value="TreeGrafter"/>
</dbReference>
<dbReference type="OrthoDB" id="75724at2759"/>
<evidence type="ECO:0000313" key="3">
    <source>
        <dbReference type="EMBL" id="PVD34649.1"/>
    </source>
</evidence>
<reference evidence="3 4" key="1">
    <citation type="submission" date="2018-04" db="EMBL/GenBank/DDBJ databases">
        <title>The genome of golden apple snail Pomacea canaliculata provides insight into stress tolerance and invasive adaptation.</title>
        <authorList>
            <person name="Liu C."/>
            <person name="Liu B."/>
            <person name="Ren Y."/>
            <person name="Zhang Y."/>
            <person name="Wang H."/>
            <person name="Li S."/>
            <person name="Jiang F."/>
            <person name="Yin L."/>
            <person name="Zhang G."/>
            <person name="Qian W."/>
            <person name="Fan W."/>
        </authorList>
    </citation>
    <scope>NUCLEOTIDE SEQUENCE [LARGE SCALE GENOMIC DNA]</scope>
    <source>
        <strain evidence="3">SZHN2017</strain>
        <tissue evidence="3">Muscle</tissue>
    </source>
</reference>
<sequence>MPWVFNAAWRIIKTWLSAEAISKIKFVTKLDIQDYIAADQLPEHMGGTDKFDTVHYCCLESGVNSAASTPDSASITFEKKRVTFSDSCPSTLFHSFSSEKMEVNANNNAGGAEDKARQNAPCFNMENSFTGRLLTISPAEELIFSSNSSGRDCFDVITLSNTLPYLIAFKIKTTSPEKYRVRPSTGVVKPGEAYEVYVYLQTGFLSSVSKDKFLVMAMEVTGDEYDISLWKTVPKDSIMEHRLKCATVANHNESQAVNFRVSVNDQKPSLANPSNASQDPAVLARRAHSEFHISECAMLRK</sequence>
<dbReference type="GO" id="GO:0012505">
    <property type="term" value="C:endomembrane system"/>
    <property type="evidence" value="ECO:0007669"/>
    <property type="project" value="TreeGrafter"/>
</dbReference>
<dbReference type="Gene3D" id="3.40.525.10">
    <property type="entry name" value="CRAL-TRIO lipid binding domain"/>
    <property type="match status" value="1"/>
</dbReference>
<gene>
    <name evidence="3" type="ORF">C0Q70_05926</name>
</gene>
<name>A0A2T7PMK8_POMCA</name>
<dbReference type="InterPro" id="IPR000535">
    <property type="entry name" value="MSP_dom"/>
</dbReference>
<dbReference type="EMBL" id="PZQS01000003">
    <property type="protein sequence ID" value="PVD34649.1"/>
    <property type="molecule type" value="Genomic_DNA"/>
</dbReference>
<evidence type="ECO:0000259" key="2">
    <source>
        <dbReference type="PROSITE" id="PS50202"/>
    </source>
</evidence>
<evidence type="ECO:0000313" key="4">
    <source>
        <dbReference type="Proteomes" id="UP000245119"/>
    </source>
</evidence>
<proteinExistence type="predicted"/>
<dbReference type="Proteomes" id="UP000245119">
    <property type="component" value="Linkage Group LG3"/>
</dbReference>
<keyword evidence="4" id="KW-1185">Reference proteome</keyword>
<dbReference type="InterPro" id="IPR013783">
    <property type="entry name" value="Ig-like_fold"/>
</dbReference>
<dbReference type="AlphaFoldDB" id="A0A2T7PMK8"/>
<accession>A0A2T7PMK8</accession>
<dbReference type="PROSITE" id="PS50191">
    <property type="entry name" value="CRAL_TRIO"/>
    <property type="match status" value="1"/>
</dbReference>
<dbReference type="InterPro" id="IPR001251">
    <property type="entry name" value="CRAL-TRIO_dom"/>
</dbReference>
<dbReference type="Pfam" id="PF00650">
    <property type="entry name" value="CRAL_TRIO"/>
    <property type="match status" value="1"/>
</dbReference>
<dbReference type="PROSITE" id="PS50202">
    <property type="entry name" value="MSP"/>
    <property type="match status" value="1"/>
</dbReference>
<dbReference type="SUPFAM" id="SSF52087">
    <property type="entry name" value="CRAL/TRIO domain"/>
    <property type="match status" value="1"/>
</dbReference>
<dbReference type="InterPro" id="IPR008962">
    <property type="entry name" value="PapD-like_sf"/>
</dbReference>
<dbReference type="CDD" id="cd00170">
    <property type="entry name" value="SEC14"/>
    <property type="match status" value="1"/>
</dbReference>
<organism evidence="3 4">
    <name type="scientific">Pomacea canaliculata</name>
    <name type="common">Golden apple snail</name>
    <dbReference type="NCBI Taxonomy" id="400727"/>
    <lineage>
        <taxon>Eukaryota</taxon>
        <taxon>Metazoa</taxon>
        <taxon>Spiralia</taxon>
        <taxon>Lophotrochozoa</taxon>
        <taxon>Mollusca</taxon>
        <taxon>Gastropoda</taxon>
        <taxon>Caenogastropoda</taxon>
        <taxon>Architaenioglossa</taxon>
        <taxon>Ampullarioidea</taxon>
        <taxon>Ampullariidae</taxon>
        <taxon>Pomacea</taxon>
    </lineage>
</organism>
<evidence type="ECO:0000259" key="1">
    <source>
        <dbReference type="PROSITE" id="PS50191"/>
    </source>
</evidence>
<protein>
    <recommendedName>
        <fullName evidence="5">MSP domain-containing protein</fullName>
    </recommendedName>
</protein>
<comment type="caution">
    <text evidence="3">The sequence shown here is derived from an EMBL/GenBank/DDBJ whole genome shotgun (WGS) entry which is preliminary data.</text>
</comment>
<dbReference type="Gene3D" id="2.60.40.10">
    <property type="entry name" value="Immunoglobulins"/>
    <property type="match status" value="1"/>
</dbReference>